<keyword evidence="3 7" id="KW-0812">Transmembrane</keyword>
<feature type="transmembrane region" description="Helical" evidence="7">
    <location>
        <begin position="344"/>
        <end position="364"/>
    </location>
</feature>
<reference evidence="8" key="1">
    <citation type="submission" date="2022-01" db="EMBL/GenBank/DDBJ databases">
        <authorList>
            <person name="King R."/>
        </authorList>
    </citation>
    <scope>NUCLEOTIDE SEQUENCE</scope>
</reference>
<dbReference type="PANTHER" id="PTHR21347">
    <property type="entry name" value="CLEFT LIP AND PALATE ASSOCIATED TRANSMEMBRANE PROTEIN-RELATED"/>
    <property type="match status" value="1"/>
</dbReference>
<sequence>MVEETTNNVSGGNSSSETAQNGQLSPQGAGDNQNAAPEPPRRSMFEITKGFLLRAFFMYMIASFFRKSPSTPDSTTTPARPPALNYFENATLMDLYVFLSEHEIFTNFNDSKALIWEKHDLVYGDWLSGTDGDGTYTFETTIKTSEKIRNNGSLYLHTYIIKKEDTSAQKNVKERLSDVGVAYSSKQLNKFKKLRYTKTQNLLTGESPLTPEEMEQAEKTNQAIISHWHPNITINFVTDQTNWIQGTIPSPLNEFIEFTPNGNYYKPVVFYNDFWNLLRDYQPINDTTQYLDLRITYQPLSLFKWQMYLAHSMRSRFTANIFQDETEDEDQDSLKEALLETSPYLLTATVIISLLHSVFELLAFKNDIQFWNNRKSLEGLSVRSVFFNVFQSLIVLLYVLDNDTNTLIKISCFVGLAIEVWKINKVVDISLNRENKLLGIIPRLKFTDKGSYVESSTKQYDQLAFKYLSWVLFPMLAAYSVYSLIYLHHKGWYSWVLNMIYGFLLMFGFIMMTPQLFINYKLKSVAHMPWRMMSYKCLNTFIDDIFAFVIKMPTMYRLGCFRDDIVFFIFLYQRWIYKTDPKRINEFGFSGEMENQVAIKPDESPIKSIEAKKED</sequence>
<evidence type="ECO:0000256" key="2">
    <source>
        <dbReference type="ARBA" id="ARBA00009310"/>
    </source>
</evidence>
<evidence type="ECO:0000256" key="7">
    <source>
        <dbReference type="SAM" id="Phobius"/>
    </source>
</evidence>
<feature type="region of interest" description="Disordered" evidence="6">
    <location>
        <begin position="1"/>
        <end position="41"/>
    </location>
</feature>
<keyword evidence="4 7" id="KW-1133">Transmembrane helix</keyword>
<feature type="transmembrane region" description="Helical" evidence="7">
    <location>
        <begin position="499"/>
        <end position="518"/>
    </location>
</feature>
<dbReference type="AlphaFoldDB" id="A0A9P0HSV3"/>
<keyword evidence="9" id="KW-1185">Reference proteome</keyword>
<name>A0A9P0HSV3_NEZVI</name>
<evidence type="ECO:0000256" key="6">
    <source>
        <dbReference type="SAM" id="MobiDB-lite"/>
    </source>
</evidence>
<evidence type="ECO:0000256" key="4">
    <source>
        <dbReference type="ARBA" id="ARBA00022989"/>
    </source>
</evidence>
<dbReference type="GO" id="GO:0016020">
    <property type="term" value="C:membrane"/>
    <property type="evidence" value="ECO:0007669"/>
    <property type="project" value="UniProtKB-SubCell"/>
</dbReference>
<comment type="subcellular location">
    <subcellularLocation>
        <location evidence="1">Membrane</location>
        <topology evidence="1">Multi-pass membrane protein</topology>
    </subcellularLocation>
</comment>
<dbReference type="Pfam" id="PF05602">
    <property type="entry name" value="CLPTM1"/>
    <property type="match status" value="1"/>
</dbReference>
<protein>
    <recommendedName>
        <fullName evidence="10">Cleft lip and palate associated transmembrane protein</fullName>
    </recommendedName>
</protein>
<evidence type="ECO:0000256" key="1">
    <source>
        <dbReference type="ARBA" id="ARBA00004141"/>
    </source>
</evidence>
<dbReference type="PANTHER" id="PTHR21347:SF14">
    <property type="entry name" value="LIPID SCRAMBLASE CLPTM1-RELATED"/>
    <property type="match status" value="1"/>
</dbReference>
<evidence type="ECO:0000313" key="8">
    <source>
        <dbReference type="EMBL" id="CAH1407057.1"/>
    </source>
</evidence>
<accession>A0A9P0HSV3</accession>
<feature type="compositionally biased region" description="Low complexity" evidence="6">
    <location>
        <begin position="1"/>
        <end position="18"/>
    </location>
</feature>
<dbReference type="OrthoDB" id="378564at2759"/>
<dbReference type="EMBL" id="OV725083">
    <property type="protein sequence ID" value="CAH1407057.1"/>
    <property type="molecule type" value="Genomic_DNA"/>
</dbReference>
<keyword evidence="5 7" id="KW-0472">Membrane</keyword>
<feature type="compositionally biased region" description="Polar residues" evidence="6">
    <location>
        <begin position="19"/>
        <end position="35"/>
    </location>
</feature>
<proteinExistence type="inferred from homology"/>
<evidence type="ECO:0000313" key="9">
    <source>
        <dbReference type="Proteomes" id="UP001152798"/>
    </source>
</evidence>
<dbReference type="GO" id="GO:0012505">
    <property type="term" value="C:endomembrane system"/>
    <property type="evidence" value="ECO:0007669"/>
    <property type="project" value="TreeGrafter"/>
</dbReference>
<gene>
    <name evidence="8" type="ORF">NEZAVI_LOCUS14866</name>
</gene>
<comment type="similarity">
    <text evidence="2">Belongs to the CLPTM1 family.</text>
</comment>
<dbReference type="Proteomes" id="UP001152798">
    <property type="component" value="Chromosome 7"/>
</dbReference>
<dbReference type="InterPro" id="IPR008429">
    <property type="entry name" value="CLPTM1"/>
</dbReference>
<feature type="transmembrane region" description="Helical" evidence="7">
    <location>
        <begin position="467"/>
        <end position="487"/>
    </location>
</feature>
<organism evidence="8 9">
    <name type="scientific">Nezara viridula</name>
    <name type="common">Southern green stink bug</name>
    <name type="synonym">Cimex viridulus</name>
    <dbReference type="NCBI Taxonomy" id="85310"/>
    <lineage>
        <taxon>Eukaryota</taxon>
        <taxon>Metazoa</taxon>
        <taxon>Ecdysozoa</taxon>
        <taxon>Arthropoda</taxon>
        <taxon>Hexapoda</taxon>
        <taxon>Insecta</taxon>
        <taxon>Pterygota</taxon>
        <taxon>Neoptera</taxon>
        <taxon>Paraneoptera</taxon>
        <taxon>Hemiptera</taxon>
        <taxon>Heteroptera</taxon>
        <taxon>Panheteroptera</taxon>
        <taxon>Pentatomomorpha</taxon>
        <taxon>Pentatomoidea</taxon>
        <taxon>Pentatomidae</taxon>
        <taxon>Pentatominae</taxon>
        <taxon>Nezara</taxon>
    </lineage>
</organism>
<evidence type="ECO:0008006" key="10">
    <source>
        <dbReference type="Google" id="ProtNLM"/>
    </source>
</evidence>
<evidence type="ECO:0000256" key="5">
    <source>
        <dbReference type="ARBA" id="ARBA00023136"/>
    </source>
</evidence>
<evidence type="ECO:0000256" key="3">
    <source>
        <dbReference type="ARBA" id="ARBA00022692"/>
    </source>
</evidence>